<sequence length="268" mass="28639">MSGHVSSPGTSSNAAPVLEKQVIMAWTGIVLEADGPDPCGLARLGSQNRRELGPRDALCCPPPSPRRRAEICLWAVGPCGLSRAGFSSGRWRHHRLPCSDSRNFHLKSHCPASFDSYLCLFPGVMRNLQTAACTPRPPQTTRVAPRRKAETWARILFPPARPTRPSPASPSHTCAFPRGDGSSSALLSRPPLPLPVRVSLCSRVCRHPSASACSPSLCVCVHMRVCARTCVCVRVHACCSISAPDERAVVSGFSASEASSWQAAVSPA</sequence>
<reference evidence="1 2" key="1">
    <citation type="journal article" date="2020" name="Nature">
        <title>Six reference-quality genomes reveal evolution of bat adaptations.</title>
        <authorList>
            <person name="Jebb D."/>
            <person name="Huang Z."/>
            <person name="Pippel M."/>
            <person name="Hughes G.M."/>
            <person name="Lavrichenko K."/>
            <person name="Devanna P."/>
            <person name="Winkler S."/>
            <person name="Jermiin L.S."/>
            <person name="Skirmuntt E.C."/>
            <person name="Katzourakis A."/>
            <person name="Burkitt-Gray L."/>
            <person name="Ray D.A."/>
            <person name="Sullivan K.A.M."/>
            <person name="Roscito J.G."/>
            <person name="Kirilenko B.M."/>
            <person name="Davalos L.M."/>
            <person name="Corthals A.P."/>
            <person name="Power M.L."/>
            <person name="Jones G."/>
            <person name="Ransome R.D."/>
            <person name="Dechmann D.K.N."/>
            <person name="Locatelli A.G."/>
            <person name="Puechmaille S.J."/>
            <person name="Fedrigo O."/>
            <person name="Jarvis E.D."/>
            <person name="Hiller M."/>
            <person name="Vernes S.C."/>
            <person name="Myers E.W."/>
            <person name="Teeling E.C."/>
        </authorList>
    </citation>
    <scope>NUCLEOTIDE SEQUENCE [LARGE SCALE GENOMIC DNA]</scope>
    <source>
        <strain evidence="1">MRouAeg1</strain>
        <tissue evidence="1">Muscle</tissue>
    </source>
</reference>
<organism evidence="1 2">
    <name type="scientific">Rousettus aegyptiacus</name>
    <name type="common">Egyptian fruit bat</name>
    <name type="synonym">Pteropus aegyptiacus</name>
    <dbReference type="NCBI Taxonomy" id="9407"/>
    <lineage>
        <taxon>Eukaryota</taxon>
        <taxon>Metazoa</taxon>
        <taxon>Chordata</taxon>
        <taxon>Craniata</taxon>
        <taxon>Vertebrata</taxon>
        <taxon>Euteleostomi</taxon>
        <taxon>Mammalia</taxon>
        <taxon>Eutheria</taxon>
        <taxon>Laurasiatheria</taxon>
        <taxon>Chiroptera</taxon>
        <taxon>Yinpterochiroptera</taxon>
        <taxon>Pteropodoidea</taxon>
        <taxon>Pteropodidae</taxon>
        <taxon>Rousettinae</taxon>
        <taxon>Rousettus</taxon>
    </lineage>
</organism>
<gene>
    <name evidence="1" type="ORF">HJG63_008459</name>
</gene>
<dbReference type="AlphaFoldDB" id="A0A7J8DY91"/>
<dbReference type="Proteomes" id="UP000593571">
    <property type="component" value="Unassembled WGS sequence"/>
</dbReference>
<comment type="caution">
    <text evidence="1">The sequence shown here is derived from an EMBL/GenBank/DDBJ whole genome shotgun (WGS) entry which is preliminary data.</text>
</comment>
<evidence type="ECO:0000313" key="2">
    <source>
        <dbReference type="Proteomes" id="UP000593571"/>
    </source>
</evidence>
<proteinExistence type="predicted"/>
<dbReference type="EMBL" id="JACASE010000011">
    <property type="protein sequence ID" value="KAF6428006.1"/>
    <property type="molecule type" value="Genomic_DNA"/>
</dbReference>
<protein>
    <submittedName>
        <fullName evidence="1">Uncharacterized protein</fullName>
    </submittedName>
</protein>
<name>A0A7J8DY91_ROUAE</name>
<evidence type="ECO:0000313" key="1">
    <source>
        <dbReference type="EMBL" id="KAF6428006.1"/>
    </source>
</evidence>
<keyword evidence="2" id="KW-1185">Reference proteome</keyword>
<accession>A0A7J8DY91</accession>